<keyword evidence="4" id="KW-1185">Reference proteome</keyword>
<dbReference type="PANTHER" id="PTHR43048">
    <property type="entry name" value="METHYLMALONYL-COA EPIMERASE"/>
    <property type="match status" value="1"/>
</dbReference>
<proteinExistence type="predicted"/>
<evidence type="ECO:0000313" key="3">
    <source>
        <dbReference type="EMBL" id="RHA44146.1"/>
    </source>
</evidence>
<dbReference type="EMBL" id="QWKP01000112">
    <property type="protein sequence ID" value="RHA44146.1"/>
    <property type="molecule type" value="Genomic_DNA"/>
</dbReference>
<dbReference type="Gene3D" id="3.10.180.10">
    <property type="entry name" value="2,3-Dihydroxybiphenyl 1,2-Dioxygenase, domain 1"/>
    <property type="match status" value="1"/>
</dbReference>
<dbReference type="GO" id="GO:0004493">
    <property type="term" value="F:methylmalonyl-CoA epimerase activity"/>
    <property type="evidence" value="ECO:0007669"/>
    <property type="project" value="TreeGrafter"/>
</dbReference>
<dbReference type="OrthoDB" id="956698at2"/>
<dbReference type="PROSITE" id="PS51819">
    <property type="entry name" value="VOC"/>
    <property type="match status" value="1"/>
</dbReference>
<evidence type="ECO:0000259" key="2">
    <source>
        <dbReference type="PROSITE" id="PS51819"/>
    </source>
</evidence>
<dbReference type="GO" id="GO:0046491">
    <property type="term" value="P:L-methylmalonyl-CoA metabolic process"/>
    <property type="evidence" value="ECO:0007669"/>
    <property type="project" value="TreeGrafter"/>
</dbReference>
<dbReference type="RefSeq" id="WP_118765947.1">
    <property type="nucleotide sequence ID" value="NZ_QWKP01000112.1"/>
</dbReference>
<organism evidence="3 4">
    <name type="scientific">Cellulomonas rhizosphaerae</name>
    <dbReference type="NCBI Taxonomy" id="2293719"/>
    <lineage>
        <taxon>Bacteria</taxon>
        <taxon>Bacillati</taxon>
        <taxon>Actinomycetota</taxon>
        <taxon>Actinomycetes</taxon>
        <taxon>Micrococcales</taxon>
        <taxon>Cellulomonadaceae</taxon>
        <taxon>Cellulomonas</taxon>
    </lineage>
</organism>
<name>A0A413RQ74_9CELL</name>
<comment type="caution">
    <text evidence="3">The sequence shown here is derived from an EMBL/GenBank/DDBJ whole genome shotgun (WGS) entry which is preliminary data.</text>
</comment>
<gene>
    <name evidence="3" type="ORF">D1825_02720</name>
</gene>
<keyword evidence="1" id="KW-0479">Metal-binding</keyword>
<dbReference type="Pfam" id="PF00903">
    <property type="entry name" value="Glyoxalase"/>
    <property type="match status" value="1"/>
</dbReference>
<sequence>MSDPTVRQLRLVLTVADLDAAVAFYRDALGMTEQDAFSDPDGRVVILEAGRATLELTDEPHARYIERVEGVHGEPPALRLAFEVDDADGTTRRLEAAGTVVVAPPVRTPWDSLNARLAGPEGVAVTIFEER</sequence>
<evidence type="ECO:0000256" key="1">
    <source>
        <dbReference type="ARBA" id="ARBA00022723"/>
    </source>
</evidence>
<dbReference type="GO" id="GO:0046872">
    <property type="term" value="F:metal ion binding"/>
    <property type="evidence" value="ECO:0007669"/>
    <property type="project" value="UniProtKB-KW"/>
</dbReference>
<dbReference type="InterPro" id="IPR051785">
    <property type="entry name" value="MMCE/EMCE_epimerase"/>
</dbReference>
<reference evidence="3 4" key="1">
    <citation type="submission" date="2018-08" db="EMBL/GenBank/DDBJ databases">
        <title>Cellulomonas rhizosphaerae sp. nov., a novel actinomycete isolated from soil.</title>
        <authorList>
            <person name="Tian Y."/>
        </authorList>
    </citation>
    <scope>NUCLEOTIDE SEQUENCE [LARGE SCALE GENOMIC DNA]</scope>
    <source>
        <strain evidence="3 4">NEAU-TCZ24</strain>
    </source>
</reference>
<accession>A0A413RQ74</accession>
<evidence type="ECO:0000313" key="4">
    <source>
        <dbReference type="Proteomes" id="UP000283374"/>
    </source>
</evidence>
<dbReference type="InterPro" id="IPR037523">
    <property type="entry name" value="VOC_core"/>
</dbReference>
<dbReference type="InterPro" id="IPR004360">
    <property type="entry name" value="Glyas_Fos-R_dOase_dom"/>
</dbReference>
<feature type="domain" description="VOC" evidence="2">
    <location>
        <begin position="7"/>
        <end position="130"/>
    </location>
</feature>
<dbReference type="Proteomes" id="UP000283374">
    <property type="component" value="Unassembled WGS sequence"/>
</dbReference>
<dbReference type="PANTHER" id="PTHR43048:SF4">
    <property type="entry name" value="RING-CLEAVING DIOXYGENASE-RELATED"/>
    <property type="match status" value="1"/>
</dbReference>
<dbReference type="SUPFAM" id="SSF54593">
    <property type="entry name" value="Glyoxalase/Bleomycin resistance protein/Dihydroxybiphenyl dioxygenase"/>
    <property type="match status" value="1"/>
</dbReference>
<protein>
    <submittedName>
        <fullName evidence="3">VOC family protein</fullName>
    </submittedName>
</protein>
<dbReference type="AlphaFoldDB" id="A0A413RQ74"/>
<dbReference type="InterPro" id="IPR029068">
    <property type="entry name" value="Glyas_Bleomycin-R_OHBP_Dase"/>
</dbReference>